<dbReference type="InterPro" id="IPR001789">
    <property type="entry name" value="Sig_transdc_resp-reg_receiver"/>
</dbReference>
<evidence type="ECO:0000313" key="3">
    <source>
        <dbReference type="EMBL" id="GAA4914587.1"/>
    </source>
</evidence>
<dbReference type="SUPFAM" id="SSF52172">
    <property type="entry name" value="CheY-like"/>
    <property type="match status" value="1"/>
</dbReference>
<dbReference type="RefSeq" id="WP_345330741.1">
    <property type="nucleotide sequence ID" value="NZ_BAABJI010000002.1"/>
</dbReference>
<protein>
    <submittedName>
        <fullName evidence="3">Response regulator</fullName>
    </submittedName>
</protein>
<evidence type="ECO:0000256" key="1">
    <source>
        <dbReference type="PROSITE-ProRule" id="PRU00169"/>
    </source>
</evidence>
<reference evidence="4" key="1">
    <citation type="journal article" date="2019" name="Int. J. Syst. Evol. Microbiol.">
        <title>The Global Catalogue of Microorganisms (GCM) 10K type strain sequencing project: providing services to taxonomists for standard genome sequencing and annotation.</title>
        <authorList>
            <consortium name="The Broad Institute Genomics Platform"/>
            <consortium name="The Broad Institute Genome Sequencing Center for Infectious Disease"/>
            <person name="Wu L."/>
            <person name="Ma J."/>
        </authorList>
    </citation>
    <scope>NUCLEOTIDE SEQUENCE [LARGE SCALE GENOMIC DNA]</scope>
    <source>
        <strain evidence="4">JCM 18283</strain>
    </source>
</reference>
<dbReference type="Proteomes" id="UP001501436">
    <property type="component" value="Unassembled WGS sequence"/>
</dbReference>
<keyword evidence="4" id="KW-1185">Reference proteome</keyword>
<dbReference type="PANTHER" id="PTHR44520:SF2">
    <property type="entry name" value="RESPONSE REGULATOR RCP1"/>
    <property type="match status" value="1"/>
</dbReference>
<sequence length="145" mass="16670">MNLLIIDDEPIQHLIYDKMLDIYVPNASSHTMHSYDGANALEFLKRNSENAKALPDMIFLDINMASLSGFDFLERFKKLSQKLIKHIEIYVISSSIDPDDINRSKAYTFVKDYIIKPVTQIAIKNIFSNNGQFPNNMALLKHYGQ</sequence>
<feature type="domain" description="Response regulatory" evidence="2">
    <location>
        <begin position="2"/>
        <end position="131"/>
    </location>
</feature>
<dbReference type="EMBL" id="BAABJI010000002">
    <property type="protein sequence ID" value="GAA4914587.1"/>
    <property type="molecule type" value="Genomic_DNA"/>
</dbReference>
<accession>A0ABP9FS22</accession>
<evidence type="ECO:0000259" key="2">
    <source>
        <dbReference type="PROSITE" id="PS50110"/>
    </source>
</evidence>
<dbReference type="SMART" id="SM00448">
    <property type="entry name" value="REC"/>
    <property type="match status" value="1"/>
</dbReference>
<dbReference type="InterPro" id="IPR052893">
    <property type="entry name" value="TCS_response_regulator"/>
</dbReference>
<dbReference type="PANTHER" id="PTHR44520">
    <property type="entry name" value="RESPONSE REGULATOR RCP1-RELATED"/>
    <property type="match status" value="1"/>
</dbReference>
<dbReference type="Gene3D" id="3.40.50.2300">
    <property type="match status" value="1"/>
</dbReference>
<gene>
    <name evidence="3" type="ORF">GCM10023313_17480</name>
</gene>
<comment type="caution">
    <text evidence="3">The sequence shown here is derived from an EMBL/GenBank/DDBJ whole genome shotgun (WGS) entry which is preliminary data.</text>
</comment>
<feature type="modified residue" description="4-aspartylphosphate" evidence="1">
    <location>
        <position position="61"/>
    </location>
</feature>
<evidence type="ECO:0000313" key="4">
    <source>
        <dbReference type="Proteomes" id="UP001501436"/>
    </source>
</evidence>
<dbReference type="PROSITE" id="PS50110">
    <property type="entry name" value="RESPONSE_REGULATORY"/>
    <property type="match status" value="1"/>
</dbReference>
<proteinExistence type="predicted"/>
<organism evidence="3 4">
    <name type="scientific">Mucilaginibacter defluvii</name>
    <dbReference type="NCBI Taxonomy" id="1196019"/>
    <lineage>
        <taxon>Bacteria</taxon>
        <taxon>Pseudomonadati</taxon>
        <taxon>Bacteroidota</taxon>
        <taxon>Sphingobacteriia</taxon>
        <taxon>Sphingobacteriales</taxon>
        <taxon>Sphingobacteriaceae</taxon>
        <taxon>Mucilaginibacter</taxon>
    </lineage>
</organism>
<keyword evidence="1" id="KW-0597">Phosphoprotein</keyword>
<dbReference type="Pfam" id="PF00072">
    <property type="entry name" value="Response_reg"/>
    <property type="match status" value="1"/>
</dbReference>
<name>A0ABP9FS22_9SPHI</name>
<dbReference type="InterPro" id="IPR011006">
    <property type="entry name" value="CheY-like_superfamily"/>
</dbReference>